<sequence length="263" mass="30143">GTRNMTLYGRVLNANIDLVDTHTTSMLTFVLFYSIDHVLQTYQSDNKDVRKTYLSIRLRNYSISVIHALISGFSSLICLCVYPDLVNNIIESENMIAYHILGFATGYFIHDIYHNLCSGVGMRSFEIILHHITVLTCFYVVSCYRILVCYALFGLLMELNSIFLHARKLMILLNIDPDSLAYRVNAVANIATFIIFRICLTLSLFGWAIINRNKLPIVVSWILITSFTVFTSMNLVLFFRVVTAERRILQSTHSRLSVNDVMK</sequence>
<dbReference type="AlphaFoldDB" id="A0AAE2D5U5"/>
<dbReference type="SMART" id="SM00724">
    <property type="entry name" value="TLC"/>
    <property type="match status" value="1"/>
</dbReference>
<accession>A0AAE2D5U5</accession>
<feature type="transmembrane region" description="Helical" evidence="6">
    <location>
        <begin position="96"/>
        <end position="113"/>
    </location>
</feature>
<evidence type="ECO:0000256" key="1">
    <source>
        <dbReference type="ARBA" id="ARBA00004141"/>
    </source>
</evidence>
<comment type="subcellular location">
    <subcellularLocation>
        <location evidence="1">Membrane</location>
        <topology evidence="1">Multi-pass membrane protein</topology>
    </subcellularLocation>
</comment>
<dbReference type="PANTHER" id="PTHR13439">
    <property type="entry name" value="CT120 PROTEIN"/>
    <property type="match status" value="1"/>
</dbReference>
<dbReference type="PANTHER" id="PTHR13439:SF4">
    <property type="entry name" value="TLC DOMAIN-CONTAINING PROTEIN"/>
    <property type="match status" value="1"/>
</dbReference>
<evidence type="ECO:0000256" key="4">
    <source>
        <dbReference type="ARBA" id="ARBA00023136"/>
    </source>
</evidence>
<dbReference type="Pfam" id="PF03798">
    <property type="entry name" value="TRAM_LAG1_CLN8"/>
    <property type="match status" value="1"/>
</dbReference>
<keyword evidence="3 6" id="KW-1133">Transmembrane helix</keyword>
<dbReference type="GO" id="GO:0007009">
    <property type="term" value="P:plasma membrane organization"/>
    <property type="evidence" value="ECO:0007669"/>
    <property type="project" value="TreeGrafter"/>
</dbReference>
<evidence type="ECO:0000256" key="6">
    <source>
        <dbReference type="SAM" id="Phobius"/>
    </source>
</evidence>
<dbReference type="GO" id="GO:0097035">
    <property type="term" value="P:regulation of membrane lipid distribution"/>
    <property type="evidence" value="ECO:0007669"/>
    <property type="project" value="TreeGrafter"/>
</dbReference>
<comment type="caution">
    <text evidence="8">The sequence shown here is derived from an EMBL/GenBank/DDBJ whole genome shotgun (WGS) entry which is preliminary data.</text>
</comment>
<evidence type="ECO:0000313" key="8">
    <source>
        <dbReference type="EMBL" id="KAK4472583.1"/>
    </source>
</evidence>
<dbReference type="GO" id="GO:0005886">
    <property type="term" value="C:plasma membrane"/>
    <property type="evidence" value="ECO:0007669"/>
    <property type="project" value="TreeGrafter"/>
</dbReference>
<evidence type="ECO:0000256" key="5">
    <source>
        <dbReference type="PROSITE-ProRule" id="PRU00205"/>
    </source>
</evidence>
<feature type="transmembrane region" description="Helical" evidence="6">
    <location>
        <begin position="61"/>
        <end position="84"/>
    </location>
</feature>
<dbReference type="InterPro" id="IPR006634">
    <property type="entry name" value="TLC-dom"/>
</dbReference>
<evidence type="ECO:0000256" key="3">
    <source>
        <dbReference type="ARBA" id="ARBA00022989"/>
    </source>
</evidence>
<reference evidence="8" key="1">
    <citation type="submission" date="2022-04" db="EMBL/GenBank/DDBJ databases">
        <authorList>
            <person name="Xu L."/>
            <person name="Lv Z."/>
        </authorList>
    </citation>
    <scope>NUCLEOTIDE SEQUENCE</scope>
    <source>
        <strain evidence="8">LV_2022a</strain>
    </source>
</reference>
<reference evidence="8" key="2">
    <citation type="journal article" date="2023" name="Infect Dis Poverty">
        <title>Chromosome-scale genome of the human blood fluke Schistosoma mekongi and its implications for public health.</title>
        <authorList>
            <person name="Zhou M."/>
            <person name="Xu L."/>
            <person name="Xu D."/>
            <person name="Chen W."/>
            <person name="Khan J."/>
            <person name="Hu Y."/>
            <person name="Huang H."/>
            <person name="Wei H."/>
            <person name="Zhang Y."/>
            <person name="Chusongsang P."/>
            <person name="Tanasarnprasert K."/>
            <person name="Hu X."/>
            <person name="Limpanont Y."/>
            <person name="Lv Z."/>
        </authorList>
    </citation>
    <scope>NUCLEOTIDE SEQUENCE</scope>
    <source>
        <strain evidence="8">LV_2022a</strain>
    </source>
</reference>
<dbReference type="EMBL" id="JALJAT010000002">
    <property type="protein sequence ID" value="KAK4472583.1"/>
    <property type="molecule type" value="Genomic_DNA"/>
</dbReference>
<feature type="transmembrane region" description="Helical" evidence="6">
    <location>
        <begin position="216"/>
        <end position="239"/>
    </location>
</feature>
<name>A0AAE2D5U5_SCHME</name>
<feature type="non-terminal residue" evidence="8">
    <location>
        <position position="263"/>
    </location>
</feature>
<dbReference type="GO" id="GO:0055091">
    <property type="term" value="P:phospholipid homeostasis"/>
    <property type="evidence" value="ECO:0007669"/>
    <property type="project" value="TreeGrafter"/>
</dbReference>
<evidence type="ECO:0000259" key="7">
    <source>
        <dbReference type="PROSITE" id="PS50922"/>
    </source>
</evidence>
<feature type="domain" description="TLC" evidence="7">
    <location>
        <begin position="53"/>
        <end position="250"/>
    </location>
</feature>
<proteinExistence type="predicted"/>
<evidence type="ECO:0000313" key="9">
    <source>
        <dbReference type="Proteomes" id="UP001292079"/>
    </source>
</evidence>
<dbReference type="Proteomes" id="UP001292079">
    <property type="component" value="Unassembled WGS sequence"/>
</dbReference>
<feature type="transmembrane region" description="Helical" evidence="6">
    <location>
        <begin position="125"/>
        <end position="141"/>
    </location>
</feature>
<dbReference type="GO" id="GO:0071709">
    <property type="term" value="P:membrane assembly"/>
    <property type="evidence" value="ECO:0007669"/>
    <property type="project" value="TreeGrafter"/>
</dbReference>
<organism evidence="8 9">
    <name type="scientific">Schistosoma mekongi</name>
    <name type="common">Parasitic worm</name>
    <dbReference type="NCBI Taxonomy" id="38744"/>
    <lineage>
        <taxon>Eukaryota</taxon>
        <taxon>Metazoa</taxon>
        <taxon>Spiralia</taxon>
        <taxon>Lophotrochozoa</taxon>
        <taxon>Platyhelminthes</taxon>
        <taxon>Trematoda</taxon>
        <taxon>Digenea</taxon>
        <taxon>Strigeidida</taxon>
        <taxon>Schistosomatoidea</taxon>
        <taxon>Schistosomatidae</taxon>
        <taxon>Schistosoma</taxon>
    </lineage>
</organism>
<gene>
    <name evidence="8" type="ORF">MN116_003822</name>
</gene>
<feature type="transmembrane region" description="Helical" evidence="6">
    <location>
        <begin position="187"/>
        <end position="210"/>
    </location>
</feature>
<keyword evidence="2 5" id="KW-0812">Transmembrane</keyword>
<evidence type="ECO:0000256" key="2">
    <source>
        <dbReference type="ARBA" id="ARBA00022692"/>
    </source>
</evidence>
<keyword evidence="9" id="KW-1185">Reference proteome</keyword>
<dbReference type="InterPro" id="IPR050846">
    <property type="entry name" value="TLCD"/>
</dbReference>
<protein>
    <recommendedName>
        <fullName evidence="7">TLC domain-containing protein</fullName>
    </recommendedName>
</protein>
<dbReference type="PROSITE" id="PS50922">
    <property type="entry name" value="TLC"/>
    <property type="match status" value="1"/>
</dbReference>
<keyword evidence="4 5" id="KW-0472">Membrane</keyword>